<keyword evidence="3" id="KW-0804">Transcription</keyword>
<reference evidence="7 8" key="1">
    <citation type="submission" date="2014-04" db="EMBL/GenBank/DDBJ databases">
        <title>Draft genome sequence of Photobacterium halotolerans S2753: a solonamide, ngercheumicin and holomycin producer.</title>
        <authorList>
            <person name="Machado H.R."/>
            <person name="Gram L."/>
        </authorList>
    </citation>
    <scope>NUCLEOTIDE SEQUENCE [LARGE SCALE GENOMIC DNA]</scope>
    <source>
        <strain evidence="7 8">S2753</strain>
    </source>
</reference>
<sequence>MSQTPDNQKPVHQTSVSQISVKQASTKPDKKQLLIETALTLFYRQGIHAVGINEVLKVSGVAKKTLYSHFASKDELVLAALAARDDIFMAWLAQLLSPAQDDAERITRLFNGLSDWFHNRVPALSPFRGCFFINTSAEFSEENAAIIAYCRDHKHKVRALIQQHLSCQDEALLDTVCLMKEGAIVSAFVEKDLDAAEKCVEVLMNLLHKTH</sequence>
<dbReference type="PROSITE" id="PS50977">
    <property type="entry name" value="HTH_TETR_2"/>
    <property type="match status" value="1"/>
</dbReference>
<dbReference type="InterPro" id="IPR036271">
    <property type="entry name" value="Tet_transcr_reg_TetR-rel_C_sf"/>
</dbReference>
<dbReference type="AlphaFoldDB" id="A0A066RWT8"/>
<organism evidence="7 8">
    <name type="scientific">Photobacterium galatheae</name>
    <dbReference type="NCBI Taxonomy" id="1654360"/>
    <lineage>
        <taxon>Bacteria</taxon>
        <taxon>Pseudomonadati</taxon>
        <taxon>Pseudomonadota</taxon>
        <taxon>Gammaproteobacteria</taxon>
        <taxon>Vibrionales</taxon>
        <taxon>Vibrionaceae</taxon>
        <taxon>Photobacterium</taxon>
    </lineage>
</organism>
<dbReference type="PRINTS" id="PR00455">
    <property type="entry name" value="HTHTETR"/>
</dbReference>
<gene>
    <name evidence="7" type="ORF">EA58_00335</name>
</gene>
<dbReference type="GO" id="GO:0003677">
    <property type="term" value="F:DNA binding"/>
    <property type="evidence" value="ECO:0007669"/>
    <property type="project" value="UniProtKB-UniRule"/>
</dbReference>
<dbReference type="InterPro" id="IPR009057">
    <property type="entry name" value="Homeodomain-like_sf"/>
</dbReference>
<evidence type="ECO:0000313" key="8">
    <source>
        <dbReference type="Proteomes" id="UP000027192"/>
    </source>
</evidence>
<evidence type="ECO:0000256" key="1">
    <source>
        <dbReference type="ARBA" id="ARBA00023015"/>
    </source>
</evidence>
<feature type="region of interest" description="Disordered" evidence="5">
    <location>
        <begin position="1"/>
        <end position="23"/>
    </location>
</feature>
<dbReference type="PANTHER" id="PTHR47506">
    <property type="entry name" value="TRANSCRIPTIONAL REGULATORY PROTEIN"/>
    <property type="match status" value="1"/>
</dbReference>
<dbReference type="PANTHER" id="PTHR47506:SF1">
    <property type="entry name" value="HTH-TYPE TRANSCRIPTIONAL REGULATOR YJDC"/>
    <property type="match status" value="1"/>
</dbReference>
<feature type="domain" description="HTH tetR-type" evidence="6">
    <location>
        <begin position="28"/>
        <end position="88"/>
    </location>
</feature>
<proteinExistence type="predicted"/>
<evidence type="ECO:0000256" key="5">
    <source>
        <dbReference type="SAM" id="MobiDB-lite"/>
    </source>
</evidence>
<dbReference type="SUPFAM" id="SSF48498">
    <property type="entry name" value="Tetracyclin repressor-like, C-terminal domain"/>
    <property type="match status" value="1"/>
</dbReference>
<dbReference type="Pfam" id="PF00440">
    <property type="entry name" value="TetR_N"/>
    <property type="match status" value="1"/>
</dbReference>
<keyword evidence="1" id="KW-0805">Transcription regulation</keyword>
<protein>
    <recommendedName>
        <fullName evidence="6">HTH tetR-type domain-containing protein</fullName>
    </recommendedName>
</protein>
<dbReference type="OrthoDB" id="116240at2"/>
<keyword evidence="2 4" id="KW-0238">DNA-binding</keyword>
<feature type="DNA-binding region" description="H-T-H motif" evidence="4">
    <location>
        <begin position="51"/>
        <end position="70"/>
    </location>
</feature>
<dbReference type="EMBL" id="JMIB01000001">
    <property type="protein sequence ID" value="KDM93566.1"/>
    <property type="molecule type" value="Genomic_DNA"/>
</dbReference>
<dbReference type="STRING" id="1654360.EA58_00335"/>
<keyword evidence="8" id="KW-1185">Reference proteome</keyword>
<evidence type="ECO:0000256" key="2">
    <source>
        <dbReference type="ARBA" id="ARBA00023125"/>
    </source>
</evidence>
<dbReference type="Gene3D" id="1.10.357.10">
    <property type="entry name" value="Tetracycline Repressor, domain 2"/>
    <property type="match status" value="1"/>
</dbReference>
<evidence type="ECO:0000313" key="7">
    <source>
        <dbReference type="EMBL" id="KDM93566.1"/>
    </source>
</evidence>
<evidence type="ECO:0000256" key="3">
    <source>
        <dbReference type="ARBA" id="ARBA00023163"/>
    </source>
</evidence>
<accession>A0A066RWT8</accession>
<evidence type="ECO:0000256" key="4">
    <source>
        <dbReference type="PROSITE-ProRule" id="PRU00335"/>
    </source>
</evidence>
<dbReference type="SUPFAM" id="SSF46689">
    <property type="entry name" value="Homeodomain-like"/>
    <property type="match status" value="1"/>
</dbReference>
<dbReference type="Proteomes" id="UP000027192">
    <property type="component" value="Unassembled WGS sequence"/>
</dbReference>
<dbReference type="InterPro" id="IPR001647">
    <property type="entry name" value="HTH_TetR"/>
</dbReference>
<comment type="caution">
    <text evidence="7">The sequence shown here is derived from an EMBL/GenBank/DDBJ whole genome shotgun (WGS) entry which is preliminary data.</text>
</comment>
<evidence type="ECO:0000259" key="6">
    <source>
        <dbReference type="PROSITE" id="PS50977"/>
    </source>
</evidence>
<name>A0A066RWT8_9GAMM</name>
<dbReference type="RefSeq" id="WP_081819502.1">
    <property type="nucleotide sequence ID" value="NZ_JAGSGC010000021.1"/>
</dbReference>